<dbReference type="InterPro" id="IPR007371">
    <property type="entry name" value="TPK_catalytic"/>
</dbReference>
<dbReference type="NCBIfam" id="TIGR01378">
    <property type="entry name" value="thi_PPkinase"/>
    <property type="match status" value="1"/>
</dbReference>
<dbReference type="SMART" id="SM00983">
    <property type="entry name" value="TPK_B1_binding"/>
    <property type="match status" value="1"/>
</dbReference>
<dbReference type="InterPro" id="IPR007373">
    <property type="entry name" value="Thiamin_PyroPKinase_B1-bd"/>
</dbReference>
<dbReference type="InterPro" id="IPR053149">
    <property type="entry name" value="TPK"/>
</dbReference>
<dbReference type="Pfam" id="PF04263">
    <property type="entry name" value="TPK_catalytic"/>
    <property type="match status" value="1"/>
</dbReference>
<dbReference type="PANTHER" id="PTHR41299:SF1">
    <property type="entry name" value="THIAMINE PYROPHOSPHOKINASE"/>
    <property type="match status" value="1"/>
</dbReference>
<keyword evidence="8" id="KW-1185">Reference proteome</keyword>
<dbReference type="PANTHER" id="PTHR41299">
    <property type="entry name" value="THIAMINE PYROPHOSPHOKINASE"/>
    <property type="match status" value="1"/>
</dbReference>
<dbReference type="EC" id="2.7.6.2" evidence="5"/>
<evidence type="ECO:0000259" key="6">
    <source>
        <dbReference type="SMART" id="SM00983"/>
    </source>
</evidence>
<dbReference type="InterPro" id="IPR006282">
    <property type="entry name" value="Thi_PPkinase"/>
</dbReference>
<dbReference type="Gene3D" id="3.40.50.10240">
    <property type="entry name" value="Thiamin pyrophosphokinase, catalytic domain"/>
    <property type="match status" value="1"/>
</dbReference>
<sequence>MRACALLGGPKTQWPTDLQAFLAARQAAGDLLIGVDRGSLLLEELNLVPDLAVGDFDSLKKTELAQIEENVPDLRYSIPEKDFTDAELATKYAFVDYQVDALTLYGATGGRLDHFLTNLLMVVKSDFSQYAENIELVDQQNELRFYWPGQHLVNRLPGYTYFGVAPLTAVTGLSITGAKYELNNYTSAVPLSFASNEFLPGQDAFDLSFAKGIVAVIQTKDIDRYQSI</sequence>
<dbReference type="InterPro" id="IPR036759">
    <property type="entry name" value="TPK_catalytic_sf"/>
</dbReference>
<gene>
    <name evidence="7" type="ORF">KIM322_09440</name>
</gene>
<keyword evidence="2" id="KW-0547">Nucleotide-binding</keyword>
<evidence type="ECO:0000256" key="5">
    <source>
        <dbReference type="NCBIfam" id="TIGR01378"/>
    </source>
</evidence>
<keyword evidence="4" id="KW-0067">ATP-binding</keyword>
<evidence type="ECO:0000256" key="3">
    <source>
        <dbReference type="ARBA" id="ARBA00022777"/>
    </source>
</evidence>
<proteinExistence type="predicted"/>
<dbReference type="EMBL" id="AP026803">
    <property type="protein sequence ID" value="BDR60683.1"/>
    <property type="molecule type" value="Genomic_DNA"/>
</dbReference>
<dbReference type="RefSeq" id="WP_317636935.1">
    <property type="nucleotide sequence ID" value="NZ_AP026803.1"/>
</dbReference>
<organism evidence="7 8">
    <name type="scientific">Lactobacillus xylocopicola</name>
    <dbReference type="NCBI Taxonomy" id="2976676"/>
    <lineage>
        <taxon>Bacteria</taxon>
        <taxon>Bacillati</taxon>
        <taxon>Bacillota</taxon>
        <taxon>Bacilli</taxon>
        <taxon>Lactobacillales</taxon>
        <taxon>Lactobacillaceae</taxon>
        <taxon>Lactobacillus</taxon>
    </lineage>
</organism>
<dbReference type="SUPFAM" id="SSF63999">
    <property type="entry name" value="Thiamin pyrophosphokinase, catalytic domain"/>
    <property type="match status" value="1"/>
</dbReference>
<dbReference type="Proteomes" id="UP001321741">
    <property type="component" value="Chromosome"/>
</dbReference>
<evidence type="ECO:0000256" key="2">
    <source>
        <dbReference type="ARBA" id="ARBA00022741"/>
    </source>
</evidence>
<dbReference type="Pfam" id="PF04265">
    <property type="entry name" value="TPK_B1_binding"/>
    <property type="match status" value="1"/>
</dbReference>
<evidence type="ECO:0000256" key="1">
    <source>
        <dbReference type="ARBA" id="ARBA00022679"/>
    </source>
</evidence>
<keyword evidence="1" id="KW-0808">Transferase</keyword>
<name>A0ABM8BHC1_9LACO</name>
<keyword evidence="3" id="KW-0418">Kinase</keyword>
<evidence type="ECO:0000313" key="8">
    <source>
        <dbReference type="Proteomes" id="UP001321741"/>
    </source>
</evidence>
<protein>
    <recommendedName>
        <fullName evidence="5">Thiamine diphosphokinase</fullName>
        <ecNumber evidence="5">2.7.6.2</ecNumber>
    </recommendedName>
</protein>
<evidence type="ECO:0000256" key="4">
    <source>
        <dbReference type="ARBA" id="ARBA00022840"/>
    </source>
</evidence>
<dbReference type="CDD" id="cd07995">
    <property type="entry name" value="TPK"/>
    <property type="match status" value="1"/>
</dbReference>
<reference evidence="7 8" key="1">
    <citation type="journal article" date="2023" name="Microbiol. Spectr.">
        <title>Symbiosis of Carpenter Bees with Uncharacterized Lactic Acid Bacteria Showing NAD Auxotrophy.</title>
        <authorList>
            <person name="Kawasaki S."/>
            <person name="Ozawa K."/>
            <person name="Mori T."/>
            <person name="Yamamoto A."/>
            <person name="Ito M."/>
            <person name="Ohkuma M."/>
            <person name="Sakamoto M."/>
            <person name="Matsutani M."/>
        </authorList>
    </citation>
    <scope>NUCLEOTIDE SEQUENCE [LARGE SCALE GENOMIC DNA]</scope>
    <source>
        <strain evidence="7 8">Kim32-2</strain>
    </source>
</reference>
<evidence type="ECO:0000313" key="7">
    <source>
        <dbReference type="EMBL" id="BDR60683.1"/>
    </source>
</evidence>
<accession>A0ABM8BHC1</accession>
<feature type="domain" description="Thiamin pyrophosphokinase thiamin-binding" evidence="6">
    <location>
        <begin position="149"/>
        <end position="215"/>
    </location>
</feature>